<proteinExistence type="predicted"/>
<dbReference type="AlphaFoldDB" id="A0A2P2Q048"/>
<organism evidence="1">
    <name type="scientific">Rhizophora mucronata</name>
    <name type="common">Asiatic mangrove</name>
    <dbReference type="NCBI Taxonomy" id="61149"/>
    <lineage>
        <taxon>Eukaryota</taxon>
        <taxon>Viridiplantae</taxon>
        <taxon>Streptophyta</taxon>
        <taxon>Embryophyta</taxon>
        <taxon>Tracheophyta</taxon>
        <taxon>Spermatophyta</taxon>
        <taxon>Magnoliopsida</taxon>
        <taxon>eudicotyledons</taxon>
        <taxon>Gunneridae</taxon>
        <taxon>Pentapetalae</taxon>
        <taxon>rosids</taxon>
        <taxon>fabids</taxon>
        <taxon>Malpighiales</taxon>
        <taxon>Rhizophoraceae</taxon>
        <taxon>Rhizophora</taxon>
    </lineage>
</organism>
<sequence length="21" mass="2441">MAKFGSIFWQFPIKVCKHADS</sequence>
<protein>
    <submittedName>
        <fullName evidence="1">Uncharacterized protein</fullName>
    </submittedName>
</protein>
<reference evidence="1" key="1">
    <citation type="submission" date="2018-02" db="EMBL/GenBank/DDBJ databases">
        <title>Rhizophora mucronata_Transcriptome.</title>
        <authorList>
            <person name="Meera S.P."/>
            <person name="Sreeshan A."/>
            <person name="Augustine A."/>
        </authorList>
    </citation>
    <scope>NUCLEOTIDE SEQUENCE</scope>
    <source>
        <tissue evidence="1">Leaf</tissue>
    </source>
</reference>
<dbReference type="EMBL" id="GGEC01079892">
    <property type="protein sequence ID" value="MBX60376.1"/>
    <property type="molecule type" value="Transcribed_RNA"/>
</dbReference>
<name>A0A2P2Q048_RHIMU</name>
<accession>A0A2P2Q048</accession>
<evidence type="ECO:0000313" key="1">
    <source>
        <dbReference type="EMBL" id="MBX60376.1"/>
    </source>
</evidence>